<dbReference type="InterPro" id="IPR029767">
    <property type="entry name" value="WecB-like"/>
</dbReference>
<dbReference type="RefSeq" id="WP_101916166.1">
    <property type="nucleotide sequence ID" value="NZ_JAFMUT010000007.1"/>
</dbReference>
<name>A0AAP1RET6_9FLAO</name>
<dbReference type="AlphaFoldDB" id="A0AAP1RET6"/>
<feature type="domain" description="UDP-N-acetylglucosamine 2-epimerase" evidence="2">
    <location>
        <begin position="25"/>
        <end position="363"/>
    </location>
</feature>
<dbReference type="CDD" id="cd03786">
    <property type="entry name" value="GTB_UDP-GlcNAc_2-Epimerase"/>
    <property type="match status" value="1"/>
</dbReference>
<sequence length="379" mass="43172">MKKLKVVTVVGTRPEIIRLSRVLVALDASDAIEHTIIHTGQNYDYELNQIFFEDLGLRKPDYFLEAAGKTATETIGNILIKIDPLLEELNPEAFLVLGDTNSCLCAIPAKKRQIPIFHMEAGNRCFDQRVPEETNRKIVDHTADVNLTYSDIAREYLLREGLPADRIIKTGSPMFEVLNHYLPQIKSSSVLDTLNLEEGKFFVVSAHRAENIGSEKNFEDLMQSLNEIATKYKYPIIVSTHPRTRNMIEKKKIKMRPEIQLLKPLGFHDYNALQMRSYAVLSDSGTISEESSILNFRALNIRQAHERPEAMEEASVMMVGLSPERIMQGLAQVLQQEIGATRNYRPVADYSMPNVSAKMVRIILSYTDYIKRVVWSEEI</sequence>
<gene>
    <name evidence="3" type="ORF">F7645_06055</name>
</gene>
<evidence type="ECO:0000313" key="4">
    <source>
        <dbReference type="Proteomes" id="UP000806077"/>
    </source>
</evidence>
<dbReference type="InterPro" id="IPR003331">
    <property type="entry name" value="UDP_GlcNAc_Epimerase_2_dom"/>
</dbReference>
<dbReference type="PANTHER" id="PTHR43174:SF1">
    <property type="entry name" value="UDP-N-ACETYLGLUCOSAMINE 2-EPIMERASE"/>
    <property type="match status" value="1"/>
</dbReference>
<dbReference type="Gene3D" id="3.40.50.2000">
    <property type="entry name" value="Glycogen Phosphorylase B"/>
    <property type="match status" value="2"/>
</dbReference>
<protein>
    <submittedName>
        <fullName evidence="3">UDP-N-acetylglucosamine 2-epimerase (Non-hydrolyzing)</fullName>
        <ecNumber evidence="3">5.1.3.14</ecNumber>
    </submittedName>
</protein>
<dbReference type="GO" id="GO:0008761">
    <property type="term" value="F:UDP-N-acetylglucosamine 2-epimerase activity"/>
    <property type="evidence" value="ECO:0007669"/>
    <property type="project" value="UniProtKB-EC"/>
</dbReference>
<dbReference type="EC" id="5.1.3.14" evidence="3"/>
<keyword evidence="4" id="KW-1185">Reference proteome</keyword>
<dbReference type="EMBL" id="WXXV01000006">
    <property type="protein sequence ID" value="MBE7694985.1"/>
    <property type="molecule type" value="Genomic_DNA"/>
</dbReference>
<evidence type="ECO:0000256" key="1">
    <source>
        <dbReference type="RuleBase" id="RU003513"/>
    </source>
</evidence>
<organism evidence="3 4">
    <name type="scientific">Tenacibaculum finnmarkense genomovar finnmarkense</name>
    <dbReference type="NCBI Taxonomy" id="1458503"/>
    <lineage>
        <taxon>Bacteria</taxon>
        <taxon>Pseudomonadati</taxon>
        <taxon>Bacteroidota</taxon>
        <taxon>Flavobacteriia</taxon>
        <taxon>Flavobacteriales</taxon>
        <taxon>Flavobacteriaceae</taxon>
        <taxon>Tenacibaculum</taxon>
        <taxon>Tenacibaculum finnmarkense</taxon>
    </lineage>
</organism>
<dbReference type="NCBIfam" id="TIGR00236">
    <property type="entry name" value="wecB"/>
    <property type="match status" value="1"/>
</dbReference>
<evidence type="ECO:0000313" key="3">
    <source>
        <dbReference type="EMBL" id="MBE7694985.1"/>
    </source>
</evidence>
<reference evidence="3 4" key="1">
    <citation type="journal article" date="2020" name="Int. J. Syst. Evol. Microbiol.">
        <title>Tenacibaculum piscium sp. nov., isolated from skin ulcers of sea-farmed fish, and description of Tenacibaculum finnmarkense sp. nov. with subdivision into genomovars finnmarkense and ulcerans.</title>
        <authorList>
            <person name="Olsen A.B."/>
            <person name="Spilsberg B."/>
            <person name="Nilsen H.K."/>
            <person name="Lagesen K."/>
            <person name="Gulla S."/>
            <person name="Avendano-Herrera R."/>
            <person name="Irgang R."/>
            <person name="Duchaud E."/>
            <person name="Colquhoun D.J."/>
        </authorList>
    </citation>
    <scope>NUCLEOTIDE SEQUENCE [LARGE SCALE GENOMIC DNA]</scope>
    <source>
        <strain evidence="3 4">TNO037</strain>
    </source>
</reference>
<accession>A0AAP1RET6</accession>
<dbReference type="Pfam" id="PF02350">
    <property type="entry name" value="Epimerase_2"/>
    <property type="match status" value="1"/>
</dbReference>
<proteinExistence type="inferred from homology"/>
<keyword evidence="1 3" id="KW-0413">Isomerase</keyword>
<dbReference type="Proteomes" id="UP000806077">
    <property type="component" value="Unassembled WGS sequence"/>
</dbReference>
<dbReference type="SUPFAM" id="SSF53756">
    <property type="entry name" value="UDP-Glycosyltransferase/glycogen phosphorylase"/>
    <property type="match status" value="1"/>
</dbReference>
<comment type="caution">
    <text evidence="3">The sequence shown here is derived from an EMBL/GenBank/DDBJ whole genome shotgun (WGS) entry which is preliminary data.</text>
</comment>
<dbReference type="PANTHER" id="PTHR43174">
    <property type="entry name" value="UDP-N-ACETYLGLUCOSAMINE 2-EPIMERASE"/>
    <property type="match status" value="1"/>
</dbReference>
<evidence type="ECO:0000259" key="2">
    <source>
        <dbReference type="Pfam" id="PF02350"/>
    </source>
</evidence>
<comment type="similarity">
    <text evidence="1">Belongs to the UDP-N-acetylglucosamine 2-epimerase family.</text>
</comment>